<proteinExistence type="predicted"/>
<keyword evidence="5" id="KW-1185">Reference proteome</keyword>
<evidence type="ECO:0000313" key="4">
    <source>
        <dbReference type="EMBL" id="CAK8994223.1"/>
    </source>
</evidence>
<sequence length="217" mass="24420">MSESFEARSFVIKSEKVTDGAASKKDLHEPHESRHFTLEERLGSGASSYVYAVCAGGRSWAAKFFRQEQGQTPEALQREAQILADLPRSPYLVDFEGYFSTELETSADLREELKNEKEKHGKEPLEGDVKEEAKEAFYFLLMERWGRHDHCDAATRSRRAELLTEAACLIENSAFSESEAAFATDAILRGLAHLHSLRVVHRDREASCEVTPALQAL</sequence>
<keyword evidence="1" id="KW-0547">Nucleotide-binding</keyword>
<dbReference type="InterPro" id="IPR011009">
    <property type="entry name" value="Kinase-like_dom_sf"/>
</dbReference>
<reference evidence="4 5" key="1">
    <citation type="submission" date="2024-02" db="EMBL/GenBank/DDBJ databases">
        <authorList>
            <person name="Chen Y."/>
            <person name="Shah S."/>
            <person name="Dougan E. K."/>
            <person name="Thang M."/>
            <person name="Chan C."/>
        </authorList>
    </citation>
    <scope>NUCLEOTIDE SEQUENCE [LARGE SCALE GENOMIC DNA]</scope>
</reference>
<evidence type="ECO:0000313" key="3">
    <source>
        <dbReference type="EMBL" id="CAK8994112.1"/>
    </source>
</evidence>
<evidence type="ECO:0000259" key="2">
    <source>
        <dbReference type="PROSITE" id="PS50011"/>
    </source>
</evidence>
<organism evidence="4 5">
    <name type="scientific">Durusdinium trenchii</name>
    <dbReference type="NCBI Taxonomy" id="1381693"/>
    <lineage>
        <taxon>Eukaryota</taxon>
        <taxon>Sar</taxon>
        <taxon>Alveolata</taxon>
        <taxon>Dinophyceae</taxon>
        <taxon>Suessiales</taxon>
        <taxon>Symbiodiniaceae</taxon>
        <taxon>Durusdinium</taxon>
    </lineage>
</organism>
<evidence type="ECO:0000313" key="5">
    <source>
        <dbReference type="Proteomes" id="UP001642484"/>
    </source>
</evidence>
<dbReference type="EMBL" id="CAXAMN010001414">
    <property type="protein sequence ID" value="CAK8994223.1"/>
    <property type="molecule type" value="Genomic_DNA"/>
</dbReference>
<accession>A0ABP0HWK4</accession>
<dbReference type="Gene3D" id="1.10.510.10">
    <property type="entry name" value="Transferase(Phosphotransferase) domain 1"/>
    <property type="match status" value="1"/>
</dbReference>
<feature type="binding site" evidence="1">
    <location>
        <position position="63"/>
    </location>
    <ligand>
        <name>ATP</name>
        <dbReference type="ChEBI" id="CHEBI:30616"/>
    </ligand>
</feature>
<dbReference type="PROSITE" id="PS50011">
    <property type="entry name" value="PROTEIN_KINASE_DOM"/>
    <property type="match status" value="1"/>
</dbReference>
<dbReference type="EMBL" id="CAXAMN010001392">
    <property type="protein sequence ID" value="CAK8994112.1"/>
    <property type="molecule type" value="Genomic_DNA"/>
</dbReference>
<dbReference type="InterPro" id="IPR000719">
    <property type="entry name" value="Prot_kinase_dom"/>
</dbReference>
<dbReference type="Proteomes" id="UP001642484">
    <property type="component" value="Unassembled WGS sequence"/>
</dbReference>
<keyword evidence="1" id="KW-0067">ATP-binding</keyword>
<dbReference type="Pfam" id="PF00069">
    <property type="entry name" value="Pkinase"/>
    <property type="match status" value="1"/>
</dbReference>
<dbReference type="InterPro" id="IPR017441">
    <property type="entry name" value="Protein_kinase_ATP_BS"/>
</dbReference>
<evidence type="ECO:0000256" key="1">
    <source>
        <dbReference type="PROSITE-ProRule" id="PRU10141"/>
    </source>
</evidence>
<feature type="domain" description="Protein kinase" evidence="2">
    <location>
        <begin position="36"/>
        <end position="217"/>
    </location>
</feature>
<dbReference type="SUPFAM" id="SSF56112">
    <property type="entry name" value="Protein kinase-like (PK-like)"/>
    <property type="match status" value="1"/>
</dbReference>
<protein>
    <recommendedName>
        <fullName evidence="2">Protein kinase domain-containing protein</fullName>
    </recommendedName>
</protein>
<name>A0ABP0HWK4_9DINO</name>
<comment type="caution">
    <text evidence="4">The sequence shown here is derived from an EMBL/GenBank/DDBJ whole genome shotgun (WGS) entry which is preliminary data.</text>
</comment>
<gene>
    <name evidence="3" type="ORF">CCMP2556_LOCUS3515</name>
    <name evidence="4" type="ORF">CCMP2556_LOCUS3555</name>
</gene>
<dbReference type="PROSITE" id="PS00107">
    <property type="entry name" value="PROTEIN_KINASE_ATP"/>
    <property type="match status" value="1"/>
</dbReference>